<evidence type="ECO:0000313" key="8">
    <source>
        <dbReference type="Proteomes" id="UP001176940"/>
    </source>
</evidence>
<feature type="compositionally biased region" description="Low complexity" evidence="5">
    <location>
        <begin position="501"/>
        <end position="512"/>
    </location>
</feature>
<feature type="region of interest" description="Disordered" evidence="5">
    <location>
        <begin position="140"/>
        <end position="196"/>
    </location>
</feature>
<evidence type="ECO:0000256" key="4">
    <source>
        <dbReference type="PROSITE-ProRule" id="PRU00023"/>
    </source>
</evidence>
<feature type="region of interest" description="Disordered" evidence="5">
    <location>
        <begin position="385"/>
        <end position="405"/>
    </location>
</feature>
<accession>A0ABN9KT05</accession>
<comment type="caution">
    <text evidence="7">The sequence shown here is derived from an EMBL/GenBank/DDBJ whole genome shotgun (WGS) entry which is preliminary data.</text>
</comment>
<protein>
    <recommendedName>
        <fullName evidence="6">SOWAHA-C winged helix-turn-helix domain-containing protein</fullName>
    </recommendedName>
</protein>
<evidence type="ECO:0000256" key="1">
    <source>
        <dbReference type="ARBA" id="ARBA00022737"/>
    </source>
</evidence>
<dbReference type="SUPFAM" id="SSF48403">
    <property type="entry name" value="Ankyrin repeat"/>
    <property type="match status" value="1"/>
</dbReference>
<feature type="region of interest" description="Disordered" evidence="5">
    <location>
        <begin position="499"/>
        <end position="534"/>
    </location>
</feature>
<organism evidence="7 8">
    <name type="scientific">Ranitomeya imitator</name>
    <name type="common">mimic poison frog</name>
    <dbReference type="NCBI Taxonomy" id="111125"/>
    <lineage>
        <taxon>Eukaryota</taxon>
        <taxon>Metazoa</taxon>
        <taxon>Chordata</taxon>
        <taxon>Craniata</taxon>
        <taxon>Vertebrata</taxon>
        <taxon>Euteleostomi</taxon>
        <taxon>Amphibia</taxon>
        <taxon>Batrachia</taxon>
        <taxon>Anura</taxon>
        <taxon>Neobatrachia</taxon>
        <taxon>Hyloidea</taxon>
        <taxon>Dendrobatidae</taxon>
        <taxon>Dendrobatinae</taxon>
        <taxon>Ranitomeya</taxon>
    </lineage>
</organism>
<keyword evidence="8" id="KW-1185">Reference proteome</keyword>
<feature type="region of interest" description="Disordered" evidence="5">
    <location>
        <begin position="211"/>
        <end position="361"/>
    </location>
</feature>
<dbReference type="Gene3D" id="1.25.40.20">
    <property type="entry name" value="Ankyrin repeat-containing domain"/>
    <property type="match status" value="1"/>
</dbReference>
<dbReference type="Pfam" id="PF25877">
    <property type="entry name" value="WHD_SOWAH"/>
    <property type="match status" value="1"/>
</dbReference>
<feature type="compositionally biased region" description="Low complexity" evidence="5">
    <location>
        <begin position="299"/>
        <end position="327"/>
    </location>
</feature>
<dbReference type="InterPro" id="IPR058889">
    <property type="entry name" value="WHD_SOWAHA-C"/>
</dbReference>
<comment type="similarity">
    <text evidence="3">Belongs to the SOWAH family.</text>
</comment>
<dbReference type="SMART" id="SM00248">
    <property type="entry name" value="ANK"/>
    <property type="match status" value="2"/>
</dbReference>
<evidence type="ECO:0000256" key="3">
    <source>
        <dbReference type="ARBA" id="ARBA00038122"/>
    </source>
</evidence>
<feature type="compositionally biased region" description="Low complexity" evidence="5">
    <location>
        <begin position="211"/>
        <end position="222"/>
    </location>
</feature>
<evidence type="ECO:0000256" key="5">
    <source>
        <dbReference type="SAM" id="MobiDB-lite"/>
    </source>
</evidence>
<feature type="compositionally biased region" description="Basic residues" evidence="5">
    <location>
        <begin position="646"/>
        <end position="656"/>
    </location>
</feature>
<feature type="region of interest" description="Disordered" evidence="5">
    <location>
        <begin position="417"/>
        <end position="463"/>
    </location>
</feature>
<dbReference type="PANTHER" id="PTHR14491">
    <property type="entry name" value="SOSONDOWAH, ISOFORM G"/>
    <property type="match status" value="1"/>
</dbReference>
<dbReference type="Pfam" id="PF12796">
    <property type="entry name" value="Ank_2"/>
    <property type="match status" value="1"/>
</dbReference>
<gene>
    <name evidence="7" type="ORF">RIMI_LOCUS1832564</name>
</gene>
<evidence type="ECO:0000313" key="7">
    <source>
        <dbReference type="EMBL" id="CAJ0922799.1"/>
    </source>
</evidence>
<keyword evidence="1" id="KW-0677">Repeat</keyword>
<name>A0ABN9KT05_9NEOB</name>
<dbReference type="EMBL" id="CAUEEQ010002447">
    <property type="protein sequence ID" value="CAJ0922799.1"/>
    <property type="molecule type" value="Genomic_DNA"/>
</dbReference>
<dbReference type="Proteomes" id="UP001176940">
    <property type="component" value="Unassembled WGS sequence"/>
</dbReference>
<sequence length="914" mass="101452">MAKELSQEEVLDFLCQAGGKVANASLLAHFKLFLRDPQAPAEQLLKRRERFKRYVNSVAVVKPEGAVKYVLLRSRYRDLLGEDLSRPPTPLKPEHQEDQVPHGAQVRDGSACGHQVPHQQGAVLMGKAWEAAFSKEVSSRHEQSQWTSTATTQEYTSSCPTSSPASNTQSPSKNGHSLHGSPSMEYKNSPPVIGASAHHPQLANAYLSISKTSSPASNTSSPQNNRTFLHRSPSMEYKSSPTVIKASPPHPQPANTYLSTSKTSSFENIGTSLHRSPSMEYKTRAPSRHPPSVNTYLTSSSASKESSPSNKSNSSSSNHPYHNQSSQPGSFDIPEIPSQVPSGHVKASPIGQRKTESTNPAFVNVTIRDQEGQINGCYACTEPKSSNFHVNGTFPPGENKDYKDPVQDDQQMLTLYNELPPSPPSSRYIDSPHPSPSLPFPHGSSITPPDVQLEDYQSASHSPSPPLPLYDIHEMWMSKMPVFKSIRCQLSLQDMEDFVDQESCGSEGSDSGEGADCDTEHNIDEDPSSDSNNDRYVHYIEQKCETTRRCPPGRRFLSINEQYDKLKIAAPINVKDTLAECGAESAEPMLTNTDYSKSPYTTKSFLTNQAPILFALAGNPPRHKMSARLREVMSSSDDELIERDYKKRRRPSRTKRPPNIVLAAPQPDVDLLLTVKPVSSNHFITYDIQDQKALLSQNEPKMNTDFVFKKTFSYKSCTVFPLDSMEHDWIIKSATGSWLQVYGLFMEDPSLALRKDFISGFTAFHWFAKHGATDMFHKFVAGAKKAGIHLDANIKSNGGYTPLHIAAIHGHHKVAAMLVEKLNVDVRMRDNSGKRAWQYLSCNTSGEVWQLLGAPKGKTIFASRALNITSSTSTQNKSSQINRKTSLAAFMKPQHQKWKASNHPVLREREIYSD</sequence>
<dbReference type="InterPro" id="IPR036770">
    <property type="entry name" value="Ankyrin_rpt-contain_sf"/>
</dbReference>
<feature type="region of interest" description="Disordered" evidence="5">
    <location>
        <begin position="82"/>
        <end position="115"/>
    </location>
</feature>
<dbReference type="PROSITE" id="PS50088">
    <property type="entry name" value="ANK_REPEAT"/>
    <property type="match status" value="1"/>
</dbReference>
<evidence type="ECO:0000256" key="2">
    <source>
        <dbReference type="ARBA" id="ARBA00023043"/>
    </source>
</evidence>
<feature type="compositionally biased region" description="Polar residues" evidence="5">
    <location>
        <begin position="144"/>
        <end position="175"/>
    </location>
</feature>
<reference evidence="7" key="1">
    <citation type="submission" date="2023-07" db="EMBL/GenBank/DDBJ databases">
        <authorList>
            <person name="Stuckert A."/>
        </authorList>
    </citation>
    <scope>NUCLEOTIDE SEQUENCE</scope>
</reference>
<evidence type="ECO:0000259" key="6">
    <source>
        <dbReference type="Pfam" id="PF25877"/>
    </source>
</evidence>
<keyword evidence="2 4" id="KW-0040">ANK repeat</keyword>
<feature type="domain" description="SOWAHA-C winged helix-turn-helix" evidence="6">
    <location>
        <begin position="4"/>
        <end position="86"/>
    </location>
</feature>
<dbReference type="InterPro" id="IPR002110">
    <property type="entry name" value="Ankyrin_rpt"/>
</dbReference>
<proteinExistence type="inferred from homology"/>
<dbReference type="PROSITE" id="PS50297">
    <property type="entry name" value="ANK_REP_REGION"/>
    <property type="match status" value="1"/>
</dbReference>
<feature type="repeat" description="ANK" evidence="4">
    <location>
        <begin position="798"/>
        <end position="831"/>
    </location>
</feature>
<feature type="compositionally biased region" description="Polar residues" evidence="5">
    <location>
        <begin position="253"/>
        <end position="275"/>
    </location>
</feature>
<feature type="region of interest" description="Disordered" evidence="5">
    <location>
        <begin position="640"/>
        <end position="660"/>
    </location>
</feature>
<dbReference type="PANTHER" id="PTHR14491:SF3">
    <property type="entry name" value="ANKYRIN REPEAT DOMAIN-CONTAINING PROTEIN SOWAHB"/>
    <property type="match status" value="1"/>
</dbReference>